<evidence type="ECO:0000313" key="1">
    <source>
        <dbReference type="EMBL" id="PLM64127.1"/>
    </source>
</evidence>
<feature type="non-terminal residue" evidence="1">
    <location>
        <position position="64"/>
    </location>
</feature>
<dbReference type="AlphaFoldDB" id="A0A2J4ZM80"/>
<name>A0A2J4ZM80_9ENTR</name>
<organism evidence="1 2">
    <name type="scientific">Klebsiella michiganensis</name>
    <dbReference type="NCBI Taxonomy" id="1134687"/>
    <lineage>
        <taxon>Bacteria</taxon>
        <taxon>Pseudomonadati</taxon>
        <taxon>Pseudomonadota</taxon>
        <taxon>Gammaproteobacteria</taxon>
        <taxon>Enterobacterales</taxon>
        <taxon>Enterobacteriaceae</taxon>
        <taxon>Klebsiella/Raoultella group</taxon>
        <taxon>Klebsiella</taxon>
    </lineage>
</organism>
<comment type="caution">
    <text evidence="1">The sequence shown here is derived from an EMBL/GenBank/DDBJ whole genome shotgun (WGS) entry which is preliminary data.</text>
</comment>
<reference evidence="1 2" key="1">
    <citation type="submission" date="2017-11" db="EMBL/GenBank/DDBJ databases">
        <authorList>
            <person name="Han C.G."/>
        </authorList>
    </citation>
    <scope>NUCLEOTIDE SEQUENCE [LARGE SCALE GENOMIC DNA]</scope>
    <source>
        <strain evidence="1 2">A2</strain>
    </source>
</reference>
<gene>
    <name evidence="1" type="ORF">CWM85_12195</name>
</gene>
<accession>A0A2J4ZM80</accession>
<dbReference type="Proteomes" id="UP000234661">
    <property type="component" value="Unassembled WGS sequence"/>
</dbReference>
<evidence type="ECO:0000313" key="2">
    <source>
        <dbReference type="Proteomes" id="UP000234661"/>
    </source>
</evidence>
<protein>
    <submittedName>
        <fullName evidence="1">Uncharacterized protein</fullName>
    </submittedName>
</protein>
<proteinExistence type="predicted"/>
<reference evidence="1 2" key="2">
    <citation type="submission" date="2018-01" db="EMBL/GenBank/DDBJ databases">
        <title>Genomic study of Klebsiella pneumoniae.</title>
        <authorList>
            <person name="Yang Y."/>
            <person name="Bicalho R."/>
        </authorList>
    </citation>
    <scope>NUCLEOTIDE SEQUENCE [LARGE SCALE GENOMIC DNA]</scope>
    <source>
        <strain evidence="1 2">A2</strain>
    </source>
</reference>
<dbReference type="EMBL" id="PIET01000296">
    <property type="protein sequence ID" value="PLM64127.1"/>
    <property type="molecule type" value="Genomic_DNA"/>
</dbReference>
<sequence>MINSVCRWHQRQLISKWCGILLQLLLLCKAPTRFLKGTFIRTGSIHEVNARGEESFTSTRIGPT</sequence>